<dbReference type="InterPro" id="IPR006638">
    <property type="entry name" value="Elp3/MiaA/NifB-like_rSAM"/>
</dbReference>
<feature type="domain" description="Radical SAM core" evidence="3">
    <location>
        <begin position="1"/>
        <end position="233"/>
    </location>
</feature>
<dbReference type="PANTHER" id="PTHR13932:SF5">
    <property type="entry name" value="RADICAL S-ADENOSYL METHIONINE DOMAIN-CONTAINING PROTEIN 1, MITOCHONDRIAL"/>
    <property type="match status" value="1"/>
</dbReference>
<keyword evidence="2" id="KW-0004">4Fe-4S</keyword>
<evidence type="ECO:0000313" key="5">
    <source>
        <dbReference type="Proteomes" id="UP000664480"/>
    </source>
</evidence>
<evidence type="ECO:0000256" key="2">
    <source>
        <dbReference type="RuleBase" id="RU364116"/>
    </source>
</evidence>
<dbReference type="InterPro" id="IPR058240">
    <property type="entry name" value="rSAM_sf"/>
</dbReference>
<keyword evidence="2" id="KW-0349">Heme</keyword>
<dbReference type="InterPro" id="IPR034505">
    <property type="entry name" value="Coproporphyrinogen-III_oxidase"/>
</dbReference>
<dbReference type="Gene3D" id="3.80.30.20">
    <property type="entry name" value="tm_1862 like domain"/>
    <property type="match status" value="1"/>
</dbReference>
<evidence type="ECO:0000259" key="3">
    <source>
        <dbReference type="PROSITE" id="PS51918"/>
    </source>
</evidence>
<dbReference type="SFLD" id="SFLDG01065">
    <property type="entry name" value="anaerobic_coproporphyrinogen-I"/>
    <property type="match status" value="1"/>
</dbReference>
<keyword evidence="2" id="KW-0949">S-adenosyl-L-methionine</keyword>
<keyword evidence="2" id="KW-0143">Chaperone</keyword>
<dbReference type="Proteomes" id="UP000664480">
    <property type="component" value="Unassembled WGS sequence"/>
</dbReference>
<keyword evidence="2" id="KW-0963">Cytoplasm</keyword>
<protein>
    <recommendedName>
        <fullName evidence="2">Heme chaperone HemW</fullName>
    </recommendedName>
</protein>
<evidence type="ECO:0000256" key="1">
    <source>
        <dbReference type="ARBA" id="ARBA00006100"/>
    </source>
</evidence>
<dbReference type="InterPro" id="IPR023404">
    <property type="entry name" value="rSAM_horseshoe"/>
</dbReference>
<keyword evidence="2" id="KW-0411">Iron-sulfur</keyword>
<comment type="function">
    <text evidence="2">Probably acts as a heme chaperone, transferring heme to an unknown acceptor. Binds one molecule of heme per monomer, possibly covalently. Binds 1 [4Fe-4S] cluster. The cluster is coordinated with 3 cysteines and an exchangeable S-adenosyl-L-methionine.</text>
</comment>
<dbReference type="InterPro" id="IPR010723">
    <property type="entry name" value="HemN_C"/>
</dbReference>
<dbReference type="SFLD" id="SFLDS00029">
    <property type="entry name" value="Radical_SAM"/>
    <property type="match status" value="1"/>
</dbReference>
<dbReference type="PANTHER" id="PTHR13932">
    <property type="entry name" value="COPROPORPHYRINIGEN III OXIDASE"/>
    <property type="match status" value="1"/>
</dbReference>
<evidence type="ECO:0000313" key="4">
    <source>
        <dbReference type="EMBL" id="MBN7814053.1"/>
    </source>
</evidence>
<sequence>MAGIYIHIPFCKQACHYCDFHFSTNLKSMEDMVEMIQQELILRKNYLGTETIETVYFGGGTPSLLKPEMIHSILDQIQSTFSNQWKEVTIEANPDDLTDSNLKAWKELGFDRLSLGVQSFNAEVLKFYNRAHTSEESKIAIDKARAIGFEKFSLDLIYGYPSDNHKIWENDLKEALIRDPGHISSYGLTVEPKTALGNWEKTGKFTQANEEFVSQQFEMLQEAMDQGGYIQYEISNFGKPDNFALHNTNYWKGIPYLGVGPSAHSFDGKHRGFNPRSNSKYLNSLKAGVIPFEIEELSPEDSLNEYILTGLRTIWGIDLDLIEERHQINLRAEKSSVLEKMNDQGWLLWKDNQLSLSKSGKLLADCIAAALFI</sequence>
<dbReference type="EMBL" id="JAFKCU010000001">
    <property type="protein sequence ID" value="MBN7814053.1"/>
    <property type="molecule type" value="Genomic_DNA"/>
</dbReference>
<dbReference type="RefSeq" id="WP_206584717.1">
    <property type="nucleotide sequence ID" value="NZ_JAFKCU010000001.1"/>
</dbReference>
<comment type="caution">
    <text evidence="4">The sequence shown here is derived from an EMBL/GenBank/DDBJ whole genome shotgun (WGS) entry which is preliminary data.</text>
</comment>
<reference evidence="4 5" key="1">
    <citation type="submission" date="2021-03" db="EMBL/GenBank/DDBJ databases">
        <title>novel species isolated from a fishpond in China.</title>
        <authorList>
            <person name="Lu H."/>
            <person name="Cai Z."/>
        </authorList>
    </citation>
    <scope>NUCLEOTIDE SEQUENCE [LARGE SCALE GENOMIC DNA]</scope>
    <source>
        <strain evidence="4 5">YJ13C</strain>
    </source>
</reference>
<keyword evidence="5" id="KW-1185">Reference proteome</keyword>
<dbReference type="SFLD" id="SFLDF00562">
    <property type="entry name" value="HemN-like__clustered_with_heat"/>
    <property type="match status" value="1"/>
</dbReference>
<comment type="similarity">
    <text evidence="1">Belongs to the anaerobic coproporphyrinogen-III oxidase family. HemW subfamily.</text>
</comment>
<dbReference type="SUPFAM" id="SSF102114">
    <property type="entry name" value="Radical SAM enzymes"/>
    <property type="match status" value="1"/>
</dbReference>
<name>A0ABS3CAG6_9BACT</name>
<dbReference type="SMART" id="SM00729">
    <property type="entry name" value="Elp3"/>
    <property type="match status" value="1"/>
</dbReference>
<dbReference type="InterPro" id="IPR007197">
    <property type="entry name" value="rSAM"/>
</dbReference>
<comment type="subcellular location">
    <subcellularLocation>
        <location evidence="2">Cytoplasm</location>
    </subcellularLocation>
</comment>
<accession>A0ABS3CAG6</accession>
<dbReference type="NCBIfam" id="TIGR00539">
    <property type="entry name" value="hemN_rel"/>
    <property type="match status" value="1"/>
</dbReference>
<proteinExistence type="inferred from homology"/>
<dbReference type="Pfam" id="PF04055">
    <property type="entry name" value="Radical_SAM"/>
    <property type="match status" value="1"/>
</dbReference>
<dbReference type="InterPro" id="IPR004559">
    <property type="entry name" value="HemW-like"/>
</dbReference>
<keyword evidence="2" id="KW-0408">Iron</keyword>
<dbReference type="Pfam" id="PF06969">
    <property type="entry name" value="HemN_C"/>
    <property type="match status" value="1"/>
</dbReference>
<organism evidence="4 5">
    <name type="scientific">Algoriphagus pacificus</name>
    <dbReference type="NCBI Taxonomy" id="2811234"/>
    <lineage>
        <taxon>Bacteria</taxon>
        <taxon>Pseudomonadati</taxon>
        <taxon>Bacteroidota</taxon>
        <taxon>Cytophagia</taxon>
        <taxon>Cytophagales</taxon>
        <taxon>Cyclobacteriaceae</taxon>
        <taxon>Algoriphagus</taxon>
    </lineage>
</organism>
<keyword evidence="2" id="KW-0479">Metal-binding</keyword>
<gene>
    <name evidence="4" type="primary">hemW</name>
    <name evidence="4" type="ORF">J0A69_01380</name>
</gene>
<dbReference type="SFLD" id="SFLDF00288">
    <property type="entry name" value="HemN-like__clustered_with_nucl"/>
    <property type="match status" value="1"/>
</dbReference>
<dbReference type="CDD" id="cd01335">
    <property type="entry name" value="Radical_SAM"/>
    <property type="match status" value="1"/>
</dbReference>
<dbReference type="PROSITE" id="PS51918">
    <property type="entry name" value="RADICAL_SAM"/>
    <property type="match status" value="1"/>
</dbReference>